<dbReference type="GO" id="GO:0046920">
    <property type="term" value="F:alpha-(1-&gt;3)-fucosyltransferase activity"/>
    <property type="evidence" value="ECO:0007669"/>
    <property type="project" value="TreeGrafter"/>
</dbReference>
<feature type="transmembrane region" description="Helical" evidence="5">
    <location>
        <begin position="66"/>
        <end position="87"/>
    </location>
</feature>
<dbReference type="PANTHER" id="PTHR11929">
    <property type="entry name" value="ALPHA- 1,3 -FUCOSYLTRANSFERASE"/>
    <property type="match status" value="1"/>
</dbReference>
<dbReference type="InterPro" id="IPR055270">
    <property type="entry name" value="Glyco_tran_10_C"/>
</dbReference>
<comment type="pathway">
    <text evidence="1">Protein modification; protein glycosylation.</text>
</comment>
<dbReference type="InterPro" id="IPR001503">
    <property type="entry name" value="Glyco_trans_10"/>
</dbReference>
<keyword evidence="4 5" id="KW-0808">Transferase</keyword>
<dbReference type="Pfam" id="PF00852">
    <property type="entry name" value="Glyco_transf_10"/>
    <property type="match status" value="1"/>
</dbReference>
<evidence type="ECO:0000256" key="2">
    <source>
        <dbReference type="ARBA" id="ARBA00008919"/>
    </source>
</evidence>
<accession>A0A7S2SJN3</accession>
<comment type="similarity">
    <text evidence="2 5">Belongs to the glycosyltransferase 10 family.</text>
</comment>
<name>A0A7S2SJN3_9STRA</name>
<dbReference type="PANTHER" id="PTHR11929:SF194">
    <property type="entry name" value="ALPHA-(1,3)-FUCOSYLTRANSFERASE 10"/>
    <property type="match status" value="1"/>
</dbReference>
<gene>
    <name evidence="7" type="ORF">EANT1437_LOCUS15687</name>
</gene>
<dbReference type="EC" id="2.4.1.-" evidence="5"/>
<keyword evidence="5" id="KW-0812">Transmembrane</keyword>
<keyword evidence="5" id="KW-1133">Transmembrane helix</keyword>
<dbReference type="AlphaFoldDB" id="A0A7S2SJN3"/>
<dbReference type="Gene3D" id="3.40.50.11660">
    <property type="entry name" value="Glycosyl transferase family 10, C-terminal domain"/>
    <property type="match status" value="1"/>
</dbReference>
<dbReference type="UniPathway" id="UPA00378"/>
<evidence type="ECO:0000256" key="3">
    <source>
        <dbReference type="ARBA" id="ARBA00022676"/>
    </source>
</evidence>
<dbReference type="EMBL" id="HBHI01030501">
    <property type="protein sequence ID" value="CAD9702087.1"/>
    <property type="molecule type" value="Transcribed_RNA"/>
</dbReference>
<evidence type="ECO:0000313" key="7">
    <source>
        <dbReference type="EMBL" id="CAD9702087.1"/>
    </source>
</evidence>
<feature type="domain" description="Fucosyltransferase C-terminal" evidence="6">
    <location>
        <begin position="310"/>
        <end position="394"/>
    </location>
</feature>
<dbReference type="InterPro" id="IPR038577">
    <property type="entry name" value="GT10-like_C_sf"/>
</dbReference>
<dbReference type="SUPFAM" id="SSF53756">
    <property type="entry name" value="UDP-Glycosyltransferase/glycogen phosphorylase"/>
    <property type="match status" value="1"/>
</dbReference>
<reference evidence="7" key="1">
    <citation type="submission" date="2021-01" db="EMBL/GenBank/DDBJ databases">
        <authorList>
            <person name="Corre E."/>
            <person name="Pelletier E."/>
            <person name="Niang G."/>
            <person name="Scheremetjew M."/>
            <person name="Finn R."/>
            <person name="Kale V."/>
            <person name="Holt S."/>
            <person name="Cochrane G."/>
            <person name="Meng A."/>
            <person name="Brown T."/>
            <person name="Cohen L."/>
        </authorList>
    </citation>
    <scope>NUCLEOTIDE SEQUENCE</scope>
    <source>
        <strain evidence="7">CCMP1452</strain>
    </source>
</reference>
<proteinExistence type="inferred from homology"/>
<evidence type="ECO:0000259" key="6">
    <source>
        <dbReference type="Pfam" id="PF00852"/>
    </source>
</evidence>
<sequence>MSGTSSMARRRGPATAIACTTEQDRDVIDGSDQFFGSRRRVAKGERVAKGGVDVKRIKPTWSSCSFLILFFLLAADVILRLGGVNWFGEPASLFRMYGIINRKNGAGDYENIVLRNFLEDFSAECRLDPPITHTPSKIARFVDGAIPPFLRSSSHPRRPAFWNDEVHLEHNLRSTAVDLPFNSVYFEGAPDLHGRMNNACAPIHHGGTVHCFNITIAAMSLFLREDRPRLEDRLRLPRATSPAAVAAWRADRSGFASYLYGRARPHRETFRAALAAAGLPFAGGGSAFEIPITQTAQEFDRDTVGIFDNATTAMEGYRFAITMEGYISSDYVSEKLVNAFLGGTIPVYYGTKDVSKFFNPRAFIDMRDFPSFEAAAVYVHEVDNNDTLALQYLREPPCTKENLEHLLWWRYEENKDETGACASSQMPKEGDFVLSEVFVNPN</sequence>
<organism evidence="7">
    <name type="scientific">Eucampia antarctica</name>
    <dbReference type="NCBI Taxonomy" id="49252"/>
    <lineage>
        <taxon>Eukaryota</taxon>
        <taxon>Sar</taxon>
        <taxon>Stramenopiles</taxon>
        <taxon>Ochrophyta</taxon>
        <taxon>Bacillariophyta</taxon>
        <taxon>Mediophyceae</taxon>
        <taxon>Biddulphiophycidae</taxon>
        <taxon>Hemiaulales</taxon>
        <taxon>Hemiaulaceae</taxon>
        <taxon>Eucampia</taxon>
    </lineage>
</organism>
<evidence type="ECO:0000256" key="5">
    <source>
        <dbReference type="RuleBase" id="RU003832"/>
    </source>
</evidence>
<keyword evidence="3 5" id="KW-0328">Glycosyltransferase</keyword>
<evidence type="ECO:0000256" key="1">
    <source>
        <dbReference type="ARBA" id="ARBA00004922"/>
    </source>
</evidence>
<comment type="subcellular location">
    <subcellularLocation>
        <location evidence="5">Golgi apparatus</location>
        <location evidence="5">Golgi stack membrane</location>
        <topology evidence="5">Single-pass type II membrane protein</topology>
    </subcellularLocation>
</comment>
<evidence type="ECO:0000256" key="4">
    <source>
        <dbReference type="ARBA" id="ARBA00022679"/>
    </source>
</evidence>
<protein>
    <recommendedName>
        <fullName evidence="5">Fucosyltransferase</fullName>
        <ecNumber evidence="5">2.4.1.-</ecNumber>
    </recommendedName>
</protein>
<keyword evidence="5" id="KW-0333">Golgi apparatus</keyword>
<dbReference type="GO" id="GO:0032580">
    <property type="term" value="C:Golgi cisterna membrane"/>
    <property type="evidence" value="ECO:0007669"/>
    <property type="project" value="UniProtKB-SubCell"/>
</dbReference>
<keyword evidence="5" id="KW-0472">Membrane</keyword>